<dbReference type="EMBL" id="RPFW01000003">
    <property type="protein sequence ID" value="TVZ04335.1"/>
    <property type="molecule type" value="Genomic_DNA"/>
</dbReference>
<dbReference type="OrthoDB" id="4369457at2"/>
<accession>A0A6P2C1G7</accession>
<dbReference type="RefSeq" id="WP_145854204.1">
    <property type="nucleotide sequence ID" value="NZ_RPFW01000003.1"/>
</dbReference>
<dbReference type="SUPFAM" id="SSF47090">
    <property type="entry name" value="PGBD-like"/>
    <property type="match status" value="1"/>
</dbReference>
<dbReference type="Gene3D" id="1.10.101.10">
    <property type="entry name" value="PGBD-like superfamily/PGBD"/>
    <property type="match status" value="1"/>
</dbReference>
<gene>
    <name evidence="2" type="ORF">EAS64_18340</name>
</gene>
<evidence type="ECO:0000313" key="3">
    <source>
        <dbReference type="Proteomes" id="UP000460272"/>
    </source>
</evidence>
<protein>
    <recommendedName>
        <fullName evidence="1">Peptidoglycan binding-like domain-containing protein</fullName>
    </recommendedName>
</protein>
<dbReference type="AlphaFoldDB" id="A0A6P2C1G7"/>
<dbReference type="Gene3D" id="3.20.20.80">
    <property type="entry name" value="Glycosidases"/>
    <property type="match status" value="1"/>
</dbReference>
<sequence>MTDTQWADISEWQVPVNDTYPYGFLCIRSNDGNHIDGKIQGNLSWCKSRLASGKLWGYMVYYFYRPGIDGAKILMAQVGKPDSRMVAMIDVENAGGQVSGNQSAAINAQYNELASWLGDAKRVVGYGNTSDLDNLWPTKPNGIRLVIAAYGSNPGYPGKYAHQYTDKGSCAPFGTCDMNAADGMSQRDLENMYGFSDSGAPVKPTPPPTAPPFPYPATDYLGMPSSNPHCHSGHYGPPDSDHVRTWQQQMAMRGWAITIDGDFGNQSHSVCCQFQQEKGLSVDGLVGTKTWQASWSEPIT</sequence>
<reference evidence="2 3" key="1">
    <citation type="submission" date="2018-11" db="EMBL/GenBank/DDBJ databases">
        <title>Trebonia kvetii gen.nov., sp.nov., a novel acidophilic actinobacterium, and proposal of the new actinobacterial family Treboniaceae fam. nov.</title>
        <authorList>
            <person name="Rapoport D."/>
            <person name="Sagova-Mareckova M."/>
            <person name="Sedlacek I."/>
            <person name="Provaznik J."/>
            <person name="Kralova S."/>
            <person name="Pavlinic D."/>
            <person name="Benes V."/>
            <person name="Kopecky J."/>
        </authorList>
    </citation>
    <scope>NUCLEOTIDE SEQUENCE [LARGE SCALE GENOMIC DNA]</scope>
    <source>
        <strain evidence="2 3">15Tr583</strain>
    </source>
</reference>
<proteinExistence type="predicted"/>
<dbReference type="Proteomes" id="UP000460272">
    <property type="component" value="Unassembled WGS sequence"/>
</dbReference>
<feature type="domain" description="Peptidoglycan binding-like" evidence="1">
    <location>
        <begin position="241"/>
        <end position="293"/>
    </location>
</feature>
<dbReference type="InterPro" id="IPR036365">
    <property type="entry name" value="PGBD-like_sf"/>
</dbReference>
<dbReference type="InterPro" id="IPR017853">
    <property type="entry name" value="GH"/>
</dbReference>
<name>A0A6P2C1G7_9ACTN</name>
<dbReference type="InterPro" id="IPR002477">
    <property type="entry name" value="Peptidoglycan-bd-like"/>
</dbReference>
<evidence type="ECO:0000259" key="1">
    <source>
        <dbReference type="Pfam" id="PF01471"/>
    </source>
</evidence>
<organism evidence="2 3">
    <name type="scientific">Trebonia kvetii</name>
    <dbReference type="NCBI Taxonomy" id="2480626"/>
    <lineage>
        <taxon>Bacteria</taxon>
        <taxon>Bacillati</taxon>
        <taxon>Actinomycetota</taxon>
        <taxon>Actinomycetes</taxon>
        <taxon>Streptosporangiales</taxon>
        <taxon>Treboniaceae</taxon>
        <taxon>Trebonia</taxon>
    </lineage>
</organism>
<evidence type="ECO:0000313" key="2">
    <source>
        <dbReference type="EMBL" id="TVZ04335.1"/>
    </source>
</evidence>
<dbReference type="SUPFAM" id="SSF51445">
    <property type="entry name" value="(Trans)glycosidases"/>
    <property type="match status" value="1"/>
</dbReference>
<keyword evidence="3" id="KW-1185">Reference proteome</keyword>
<dbReference type="InterPro" id="IPR036366">
    <property type="entry name" value="PGBDSf"/>
</dbReference>
<dbReference type="Pfam" id="PF01471">
    <property type="entry name" value="PG_binding_1"/>
    <property type="match status" value="1"/>
</dbReference>
<comment type="caution">
    <text evidence="2">The sequence shown here is derived from an EMBL/GenBank/DDBJ whole genome shotgun (WGS) entry which is preliminary data.</text>
</comment>